<organism evidence="1 2">
    <name type="scientific">Mytilus coruscus</name>
    <name type="common">Sea mussel</name>
    <dbReference type="NCBI Taxonomy" id="42192"/>
    <lineage>
        <taxon>Eukaryota</taxon>
        <taxon>Metazoa</taxon>
        <taxon>Spiralia</taxon>
        <taxon>Lophotrochozoa</taxon>
        <taxon>Mollusca</taxon>
        <taxon>Bivalvia</taxon>
        <taxon>Autobranchia</taxon>
        <taxon>Pteriomorphia</taxon>
        <taxon>Mytilida</taxon>
        <taxon>Mytiloidea</taxon>
        <taxon>Mytilidae</taxon>
        <taxon>Mytilinae</taxon>
        <taxon>Mytilus</taxon>
    </lineage>
</organism>
<evidence type="ECO:0000313" key="1">
    <source>
        <dbReference type="EMBL" id="CAC5425316.1"/>
    </source>
</evidence>
<reference evidence="1 2" key="1">
    <citation type="submission" date="2020-06" db="EMBL/GenBank/DDBJ databases">
        <authorList>
            <person name="Li R."/>
            <person name="Bekaert M."/>
        </authorList>
    </citation>
    <scope>NUCLEOTIDE SEQUENCE [LARGE SCALE GENOMIC DNA]</scope>
    <source>
        <strain evidence="2">wild</strain>
    </source>
</reference>
<gene>
    <name evidence="1" type="ORF">MCOR_57152</name>
</gene>
<dbReference type="AlphaFoldDB" id="A0A6J8F073"/>
<accession>A0A6J8F073</accession>
<dbReference type="GO" id="GO:0009306">
    <property type="term" value="P:protein secretion"/>
    <property type="evidence" value="ECO:0007669"/>
    <property type="project" value="TreeGrafter"/>
</dbReference>
<dbReference type="Proteomes" id="UP000507470">
    <property type="component" value="Unassembled WGS sequence"/>
</dbReference>
<proteinExistence type="predicted"/>
<protein>
    <submittedName>
        <fullName evidence="1">Uncharacterized protein</fullName>
    </submittedName>
</protein>
<keyword evidence="2" id="KW-1185">Reference proteome</keyword>
<dbReference type="OrthoDB" id="191601at2759"/>
<dbReference type="Pfam" id="PF05742">
    <property type="entry name" value="TANGO2"/>
    <property type="match status" value="1"/>
</dbReference>
<name>A0A6J8F073_MYTCO</name>
<dbReference type="PANTHER" id="PTHR17985">
    <property type="entry name" value="SER/THR-RICH PROTEIN T10 IN DGCR REGION"/>
    <property type="match status" value="1"/>
</dbReference>
<dbReference type="GO" id="GO:0005794">
    <property type="term" value="C:Golgi apparatus"/>
    <property type="evidence" value="ECO:0007669"/>
    <property type="project" value="TreeGrafter"/>
</dbReference>
<dbReference type="PANTHER" id="PTHR17985:SF8">
    <property type="entry name" value="TRANSPORT AND GOLGI ORGANIZATION PROTEIN 2 HOMOLOG"/>
    <property type="match status" value="1"/>
</dbReference>
<dbReference type="InterPro" id="IPR008551">
    <property type="entry name" value="TANGO2"/>
</dbReference>
<evidence type="ECO:0000313" key="2">
    <source>
        <dbReference type="Proteomes" id="UP000507470"/>
    </source>
</evidence>
<dbReference type="EMBL" id="CACVKT020010231">
    <property type="protein sequence ID" value="CAC5425316.1"/>
    <property type="molecule type" value="Genomic_DNA"/>
</dbReference>
<dbReference type="GO" id="GO:0007030">
    <property type="term" value="P:Golgi organization"/>
    <property type="evidence" value="ECO:0007669"/>
    <property type="project" value="TreeGrafter"/>
</dbReference>
<sequence length="453" mass="52464">MKPTNQLSFWTDNEEFRINLQIQLSFWTDNEECISGVYYIVRINLQNQLSFWTDNEECISGVYYIDKPTNQLSFWTDIERVYKCGVLLSYRINLQNQLSFWTDNEELYKVLDKPTNQLSFWTDNEECISGVYYIVRINLQINCHSGQIMKSDKPTNQLSFWTKDNEECISGVYYIARINLQISCHSGQIMKECISECVLYGWINLQISCHSGQIMKNAKKIGTWLGVSKNGRIGILLNILGVIDCEKKGRGYLVNEYISSQKAGHEYINETIKPCSSNYNSFNLILMNLSFPKTNGLCCSNLDGVITESDISNGVFTCDNSLPGKPWQKSIQNRERFGNIVKECNHKEKKDQLVQELLSLLTDRKTYYNDQQLATQAAMSNMKEDIILERSAAFVWTPKFRYGTRTHSIILVDREGNCDFIEKTMMTPVEPDNVKWETRSFKFKFSNCTSPHL</sequence>